<keyword evidence="4" id="KW-0963">Cytoplasm</keyword>
<dbReference type="GO" id="GO:0061710">
    <property type="term" value="F:L-threonylcarbamoyladenylate synthase"/>
    <property type="evidence" value="ECO:0007669"/>
    <property type="project" value="UniProtKB-EC"/>
</dbReference>
<sequence length="199" mass="22097">MRIVIRENLIDIVKSLRLGKVIIYPTETTYGIGCDAYNQKAVDAIYNIKNRPKDKPVLALVGTVAEAKKYLVWNSMLEDIANKYWPGPLTVRAHSTDEGKKMAKGVIMPNGVIAIRVTTNKAASFLATLLGRPLVSTSANIYGDKEIYDSKILIDLFAEREHQPDILLDYGVLPFHPPSTIVDVTGDSLKIIRQGEVKM</sequence>
<evidence type="ECO:0000256" key="4">
    <source>
        <dbReference type="ARBA" id="ARBA00022490"/>
    </source>
</evidence>
<dbReference type="GO" id="GO:0000049">
    <property type="term" value="F:tRNA binding"/>
    <property type="evidence" value="ECO:0007669"/>
    <property type="project" value="TreeGrafter"/>
</dbReference>
<dbReference type="NCBIfam" id="TIGR00057">
    <property type="entry name" value="L-threonylcarbamoyladenylate synthase"/>
    <property type="match status" value="1"/>
</dbReference>
<dbReference type="GO" id="GO:0006450">
    <property type="term" value="P:regulation of translational fidelity"/>
    <property type="evidence" value="ECO:0007669"/>
    <property type="project" value="TreeGrafter"/>
</dbReference>
<dbReference type="Pfam" id="PF01300">
    <property type="entry name" value="Sua5_yciO_yrdC"/>
    <property type="match status" value="1"/>
</dbReference>
<comment type="catalytic activity">
    <reaction evidence="11">
        <text>L-threonine + hydrogencarbonate + ATP = L-threonylcarbamoyladenylate + diphosphate + H2O</text>
        <dbReference type="Rhea" id="RHEA:36407"/>
        <dbReference type="ChEBI" id="CHEBI:15377"/>
        <dbReference type="ChEBI" id="CHEBI:17544"/>
        <dbReference type="ChEBI" id="CHEBI:30616"/>
        <dbReference type="ChEBI" id="CHEBI:33019"/>
        <dbReference type="ChEBI" id="CHEBI:57926"/>
        <dbReference type="ChEBI" id="CHEBI:73682"/>
        <dbReference type="EC" id="2.7.7.87"/>
    </reaction>
</comment>
<dbReference type="GO" id="GO:0003725">
    <property type="term" value="F:double-stranded RNA binding"/>
    <property type="evidence" value="ECO:0007669"/>
    <property type="project" value="InterPro"/>
</dbReference>
<keyword evidence="6" id="KW-0819">tRNA processing</keyword>
<dbReference type="PROSITE" id="PS51163">
    <property type="entry name" value="YRDC"/>
    <property type="match status" value="1"/>
</dbReference>
<evidence type="ECO:0000256" key="3">
    <source>
        <dbReference type="ARBA" id="ARBA00012584"/>
    </source>
</evidence>
<dbReference type="GO" id="GO:0005524">
    <property type="term" value="F:ATP binding"/>
    <property type="evidence" value="ECO:0007669"/>
    <property type="project" value="UniProtKB-KW"/>
</dbReference>
<evidence type="ECO:0000256" key="2">
    <source>
        <dbReference type="ARBA" id="ARBA00007663"/>
    </source>
</evidence>
<dbReference type="InterPro" id="IPR006070">
    <property type="entry name" value="Sua5-like_dom"/>
</dbReference>
<dbReference type="InterPro" id="IPR050156">
    <property type="entry name" value="TC-AMP_synthase_SUA5"/>
</dbReference>
<name>A0A0G1P336_9BACT</name>
<keyword evidence="8" id="KW-0547">Nucleotide-binding</keyword>
<evidence type="ECO:0000256" key="10">
    <source>
        <dbReference type="ARBA" id="ARBA00029774"/>
    </source>
</evidence>
<comment type="similarity">
    <text evidence="2">Belongs to the SUA5 family.</text>
</comment>
<protein>
    <recommendedName>
        <fullName evidence="10">L-threonylcarbamoyladenylate synthase</fullName>
        <ecNumber evidence="3">2.7.7.87</ecNumber>
    </recommendedName>
    <alternativeName>
        <fullName evidence="10">L-threonylcarbamoyladenylate synthase</fullName>
    </alternativeName>
</protein>
<dbReference type="GO" id="GO:0008033">
    <property type="term" value="P:tRNA processing"/>
    <property type="evidence" value="ECO:0007669"/>
    <property type="project" value="UniProtKB-KW"/>
</dbReference>
<evidence type="ECO:0000256" key="9">
    <source>
        <dbReference type="ARBA" id="ARBA00022840"/>
    </source>
</evidence>
<keyword evidence="9" id="KW-0067">ATP-binding</keyword>
<keyword evidence="7" id="KW-0548">Nucleotidyltransferase</keyword>
<dbReference type="Gene3D" id="3.90.870.10">
    <property type="entry name" value="DHBP synthase"/>
    <property type="match status" value="1"/>
</dbReference>
<dbReference type="PANTHER" id="PTHR17490">
    <property type="entry name" value="SUA5"/>
    <property type="match status" value="1"/>
</dbReference>
<evidence type="ECO:0000256" key="8">
    <source>
        <dbReference type="ARBA" id="ARBA00022741"/>
    </source>
</evidence>
<dbReference type="SUPFAM" id="SSF55821">
    <property type="entry name" value="YrdC/RibB"/>
    <property type="match status" value="1"/>
</dbReference>
<evidence type="ECO:0000256" key="6">
    <source>
        <dbReference type="ARBA" id="ARBA00022694"/>
    </source>
</evidence>
<reference evidence="13 14" key="1">
    <citation type="journal article" date="2015" name="Nature">
        <title>rRNA introns, odd ribosomes, and small enigmatic genomes across a large radiation of phyla.</title>
        <authorList>
            <person name="Brown C.T."/>
            <person name="Hug L.A."/>
            <person name="Thomas B.C."/>
            <person name="Sharon I."/>
            <person name="Castelle C.J."/>
            <person name="Singh A."/>
            <person name="Wilkins M.J."/>
            <person name="Williams K.H."/>
            <person name="Banfield J.F."/>
        </authorList>
    </citation>
    <scope>NUCLEOTIDE SEQUENCE [LARGE SCALE GENOMIC DNA]</scope>
</reference>
<accession>A0A0G1P336</accession>
<proteinExistence type="inferred from homology"/>
<organism evidence="13 14">
    <name type="scientific">Candidatus Magasanikbacteria bacterium GW2011_GWA2_46_17</name>
    <dbReference type="NCBI Taxonomy" id="1619042"/>
    <lineage>
        <taxon>Bacteria</taxon>
        <taxon>Candidatus Magasanikiibacteriota</taxon>
    </lineage>
</organism>
<dbReference type="EMBL" id="LCMA01000004">
    <property type="protein sequence ID" value="KKU27126.1"/>
    <property type="molecule type" value="Genomic_DNA"/>
</dbReference>
<comment type="caution">
    <text evidence="13">The sequence shown here is derived from an EMBL/GenBank/DDBJ whole genome shotgun (WGS) entry which is preliminary data.</text>
</comment>
<evidence type="ECO:0000313" key="13">
    <source>
        <dbReference type="EMBL" id="KKU27126.1"/>
    </source>
</evidence>
<dbReference type="AlphaFoldDB" id="A0A0G1P336"/>
<dbReference type="EC" id="2.7.7.87" evidence="3"/>
<evidence type="ECO:0000313" key="14">
    <source>
        <dbReference type="Proteomes" id="UP000034175"/>
    </source>
</evidence>
<dbReference type="Proteomes" id="UP000034175">
    <property type="component" value="Unassembled WGS sequence"/>
</dbReference>
<evidence type="ECO:0000256" key="11">
    <source>
        <dbReference type="ARBA" id="ARBA00048366"/>
    </source>
</evidence>
<comment type="subcellular location">
    <subcellularLocation>
        <location evidence="1">Cytoplasm</location>
    </subcellularLocation>
</comment>
<evidence type="ECO:0000256" key="5">
    <source>
        <dbReference type="ARBA" id="ARBA00022679"/>
    </source>
</evidence>
<evidence type="ECO:0000259" key="12">
    <source>
        <dbReference type="PROSITE" id="PS51163"/>
    </source>
</evidence>
<dbReference type="PANTHER" id="PTHR17490:SF16">
    <property type="entry name" value="THREONYLCARBAMOYL-AMP SYNTHASE"/>
    <property type="match status" value="1"/>
</dbReference>
<feature type="domain" description="YrdC-like" evidence="12">
    <location>
        <begin position="6"/>
        <end position="197"/>
    </location>
</feature>
<evidence type="ECO:0000256" key="1">
    <source>
        <dbReference type="ARBA" id="ARBA00004496"/>
    </source>
</evidence>
<dbReference type="InterPro" id="IPR017945">
    <property type="entry name" value="DHBP_synth_RibB-like_a/b_dom"/>
</dbReference>
<dbReference type="GO" id="GO:0005737">
    <property type="term" value="C:cytoplasm"/>
    <property type="evidence" value="ECO:0007669"/>
    <property type="project" value="UniProtKB-SubCell"/>
</dbReference>
<evidence type="ECO:0000256" key="7">
    <source>
        <dbReference type="ARBA" id="ARBA00022695"/>
    </source>
</evidence>
<keyword evidence="5" id="KW-0808">Transferase</keyword>
<gene>
    <name evidence="13" type="ORF">UX39_C0004G0004</name>
</gene>